<evidence type="ECO:0000313" key="3">
    <source>
        <dbReference type="EMBL" id="CAF0785383.1"/>
    </source>
</evidence>
<dbReference type="OrthoDB" id="10062293at2759"/>
<evidence type="ECO:0000313" key="2">
    <source>
        <dbReference type="EMBL" id="CAF0781169.1"/>
    </source>
</evidence>
<protein>
    <recommendedName>
        <fullName evidence="7">NAD(+)--protein-arginine ADP-ribosyltransferase</fullName>
    </recommendedName>
</protein>
<feature type="transmembrane region" description="Helical" evidence="1">
    <location>
        <begin position="236"/>
        <end position="261"/>
    </location>
</feature>
<evidence type="ECO:0000256" key="1">
    <source>
        <dbReference type="SAM" id="Phobius"/>
    </source>
</evidence>
<keyword evidence="5" id="KW-1185">Reference proteome</keyword>
<dbReference type="EMBL" id="CAJNOM010000011">
    <property type="protein sequence ID" value="CAF0781169.1"/>
    <property type="molecule type" value="Genomic_DNA"/>
</dbReference>
<evidence type="ECO:0000313" key="5">
    <source>
        <dbReference type="Proteomes" id="UP000663832"/>
    </source>
</evidence>
<name>A0A813TP67_9BILA</name>
<keyword evidence="1" id="KW-0472">Membrane</keyword>
<comment type="caution">
    <text evidence="4">The sequence shown here is derived from an EMBL/GenBank/DDBJ whole genome shotgun (WGS) entry which is preliminary data.</text>
</comment>
<evidence type="ECO:0000313" key="4">
    <source>
        <dbReference type="EMBL" id="CAF0811086.1"/>
    </source>
</evidence>
<dbReference type="Proteomes" id="UP000663877">
    <property type="component" value="Unassembled WGS sequence"/>
</dbReference>
<keyword evidence="1" id="KW-0812">Transmembrane</keyword>
<dbReference type="EMBL" id="CAJNOI010000015">
    <property type="protein sequence ID" value="CAF0811086.1"/>
    <property type="molecule type" value="Genomic_DNA"/>
</dbReference>
<dbReference type="Proteomes" id="UP000663832">
    <property type="component" value="Unassembled WGS sequence"/>
</dbReference>
<evidence type="ECO:0008006" key="7">
    <source>
        <dbReference type="Google" id="ProtNLM"/>
    </source>
</evidence>
<reference evidence="4" key="1">
    <citation type="submission" date="2021-02" db="EMBL/GenBank/DDBJ databases">
        <authorList>
            <person name="Nowell W R."/>
        </authorList>
    </citation>
    <scope>NUCLEOTIDE SEQUENCE</scope>
</reference>
<gene>
    <name evidence="4" type="ORF">BJG266_LOCUS5739</name>
    <name evidence="2" type="ORF">QVE165_LOCUS3170</name>
    <name evidence="3" type="ORF">QVE165_LOCUS3396</name>
</gene>
<dbReference type="Gene3D" id="3.90.176.10">
    <property type="entry name" value="Toxin ADP-ribosyltransferase, Chain A, domain 1"/>
    <property type="match status" value="1"/>
</dbReference>
<dbReference type="AlphaFoldDB" id="A0A813TP67"/>
<evidence type="ECO:0000313" key="6">
    <source>
        <dbReference type="Proteomes" id="UP000663877"/>
    </source>
</evidence>
<dbReference type="EMBL" id="CAJNOM010000012">
    <property type="protein sequence ID" value="CAF0785383.1"/>
    <property type="molecule type" value="Genomic_DNA"/>
</dbReference>
<proteinExistence type="predicted"/>
<sequence length="310" mass="35075">MPKQLVNVEKAKADFIAFCRSKYNESSTFLKQIDEFEADYREEDAIKFYTRPCHFVNYVISSTCAAFSVTNYFQIRFILHDLYLQMQRLHDEQSSMWPETLVVHRGKVISRTELKQLPKKNEYVITRDFLSVTTDSQVAETFSSFDVPLNDNNKVSVFISMHIDHEEVASKPIVFINDSSTITDEEEVLLPMGIVFRITSCEKVDDPNSQCSVRINMIRSKEEKEIEKKLSVSSPLVLGAIATAVGGIGVGVGIVGLLNFLEDKEDQEDQEDQEKFFEAITDAYESPDPDLAAEIQGLIDHNADSAAMVS</sequence>
<keyword evidence="1" id="KW-1133">Transmembrane helix</keyword>
<accession>A0A813TP67</accession>
<organism evidence="4 6">
    <name type="scientific">Adineta steineri</name>
    <dbReference type="NCBI Taxonomy" id="433720"/>
    <lineage>
        <taxon>Eukaryota</taxon>
        <taxon>Metazoa</taxon>
        <taxon>Spiralia</taxon>
        <taxon>Gnathifera</taxon>
        <taxon>Rotifera</taxon>
        <taxon>Eurotatoria</taxon>
        <taxon>Bdelloidea</taxon>
        <taxon>Adinetida</taxon>
        <taxon>Adinetidae</taxon>
        <taxon>Adineta</taxon>
    </lineage>
</organism>
<dbReference type="SUPFAM" id="SSF56399">
    <property type="entry name" value="ADP-ribosylation"/>
    <property type="match status" value="1"/>
</dbReference>